<feature type="region of interest" description="Disordered" evidence="1">
    <location>
        <begin position="1"/>
        <end position="25"/>
    </location>
</feature>
<dbReference type="STRING" id="341663.Q0CHB1"/>
<dbReference type="VEuPathDB" id="FungiDB:ATEG_06931"/>
<feature type="compositionally biased region" description="Polar residues" evidence="1">
    <location>
        <begin position="299"/>
        <end position="312"/>
    </location>
</feature>
<feature type="compositionally biased region" description="Polar residues" evidence="1">
    <location>
        <begin position="483"/>
        <end position="496"/>
    </location>
</feature>
<dbReference type="OrthoDB" id="10251048at2759"/>
<organism evidence="2 3">
    <name type="scientific">Aspergillus terreus (strain NIH 2624 / FGSC A1156)</name>
    <dbReference type="NCBI Taxonomy" id="341663"/>
    <lineage>
        <taxon>Eukaryota</taxon>
        <taxon>Fungi</taxon>
        <taxon>Dikarya</taxon>
        <taxon>Ascomycota</taxon>
        <taxon>Pezizomycotina</taxon>
        <taxon>Eurotiomycetes</taxon>
        <taxon>Eurotiomycetidae</taxon>
        <taxon>Eurotiales</taxon>
        <taxon>Aspergillaceae</taxon>
        <taxon>Aspergillus</taxon>
        <taxon>Aspergillus subgen. Circumdati</taxon>
    </lineage>
</organism>
<dbReference type="Proteomes" id="UP000007963">
    <property type="component" value="Unassembled WGS sequence"/>
</dbReference>
<dbReference type="EMBL" id="CH476603">
    <property type="protein sequence ID" value="EAU32315.1"/>
    <property type="molecule type" value="Genomic_DNA"/>
</dbReference>
<gene>
    <name evidence="2" type="ORF">ATEG_06931</name>
</gene>
<feature type="region of interest" description="Disordered" evidence="1">
    <location>
        <begin position="454"/>
        <end position="506"/>
    </location>
</feature>
<proteinExistence type="predicted"/>
<accession>Q0CHB1</accession>
<reference evidence="3" key="1">
    <citation type="submission" date="2005-09" db="EMBL/GenBank/DDBJ databases">
        <title>Annotation of the Aspergillus terreus NIH2624 genome.</title>
        <authorList>
            <person name="Birren B.W."/>
            <person name="Lander E.S."/>
            <person name="Galagan J.E."/>
            <person name="Nusbaum C."/>
            <person name="Devon K."/>
            <person name="Henn M."/>
            <person name="Ma L.-J."/>
            <person name="Jaffe D.B."/>
            <person name="Butler J."/>
            <person name="Alvarez P."/>
            <person name="Gnerre S."/>
            <person name="Grabherr M."/>
            <person name="Kleber M."/>
            <person name="Mauceli E.W."/>
            <person name="Brockman W."/>
            <person name="Rounsley S."/>
            <person name="Young S.K."/>
            <person name="LaButti K."/>
            <person name="Pushparaj V."/>
            <person name="DeCaprio D."/>
            <person name="Crawford M."/>
            <person name="Koehrsen M."/>
            <person name="Engels R."/>
            <person name="Montgomery P."/>
            <person name="Pearson M."/>
            <person name="Howarth C."/>
            <person name="Larson L."/>
            <person name="Luoma S."/>
            <person name="White J."/>
            <person name="Alvarado L."/>
            <person name="Kodira C.D."/>
            <person name="Zeng Q."/>
            <person name="Oleary S."/>
            <person name="Yandava C."/>
            <person name="Denning D.W."/>
            <person name="Nierman W.C."/>
            <person name="Milne T."/>
            <person name="Madden K."/>
        </authorList>
    </citation>
    <scope>NUCLEOTIDE SEQUENCE [LARGE SCALE GENOMIC DNA]</scope>
    <source>
        <strain evidence="3">NIH 2624 / FGSC A1156</strain>
    </source>
</reference>
<feature type="compositionally biased region" description="Polar residues" evidence="1">
    <location>
        <begin position="355"/>
        <end position="365"/>
    </location>
</feature>
<feature type="region of interest" description="Disordered" evidence="1">
    <location>
        <begin position="293"/>
        <end position="341"/>
    </location>
</feature>
<dbReference type="HOGENOM" id="CLU_538578_0_0_1"/>
<protein>
    <submittedName>
        <fullName evidence="2">Uncharacterized protein</fullName>
    </submittedName>
</protein>
<feature type="compositionally biased region" description="Polar residues" evidence="1">
    <location>
        <begin position="1"/>
        <end position="20"/>
    </location>
</feature>
<name>Q0CHB1_ASPTN</name>
<dbReference type="RefSeq" id="XP_001209617.1">
    <property type="nucleotide sequence ID" value="XM_001209617.1"/>
</dbReference>
<feature type="region of interest" description="Disordered" evidence="1">
    <location>
        <begin position="355"/>
        <end position="427"/>
    </location>
</feature>
<evidence type="ECO:0000313" key="3">
    <source>
        <dbReference type="Proteomes" id="UP000007963"/>
    </source>
</evidence>
<evidence type="ECO:0000256" key="1">
    <source>
        <dbReference type="SAM" id="MobiDB-lite"/>
    </source>
</evidence>
<evidence type="ECO:0000313" key="2">
    <source>
        <dbReference type="EMBL" id="EAU32315.1"/>
    </source>
</evidence>
<feature type="compositionally biased region" description="Low complexity" evidence="1">
    <location>
        <begin position="366"/>
        <end position="377"/>
    </location>
</feature>
<dbReference type="GeneID" id="4318868"/>
<dbReference type="AlphaFoldDB" id="Q0CHB1"/>
<feature type="compositionally biased region" description="Basic and acidic residues" evidence="1">
    <location>
        <begin position="54"/>
        <end position="74"/>
    </location>
</feature>
<feature type="compositionally biased region" description="Basic and acidic residues" evidence="1">
    <location>
        <begin position="323"/>
        <end position="341"/>
    </location>
</feature>
<sequence length="506" mass="56786">MATQRLSLNSPSTPTRTSRFAVQDESHELDSFEHLASSQPISLSQLCARASSRLRTEKSSKRSHIESHDDDDTKGTSSITDSRDASETKSLSRLSKIHHANSKECRLDRYKEDVLMPSRFYSETQSEAFEPSNEQDSDTWYNRGDIHPHRNPLSYSCGYDSPFTYSASGPYDAVSSSPFVKNTNSHNEFGTWPAARSYQRLLSASPANSRLNNILAESSFSIYRESFDRPENQSPYESLYAQRSSHNHPDIRDVAANMQTLSAEPHVERKMTRMTYLSSHYDVLHEHSSDLDIMHAGDQPSTPGSSPVTISDQKYPHGKHSARRAEHTESPSPEEIRRRSVKDEVTAYLRAIVQNSHPNASQMEAQSLSQQTKTSLSEYSSAESITEEMASRGKYAGTDNEVKHSSSGASWDNLETEDHTPATASKEARVSFSQHGYLYEAIKEKMAKKAHESKLSKTNTPMGPSYLGRNPIQVQERIDDATSWFSNDNRGNQQLPISIKTHPPIS</sequence>
<feature type="region of interest" description="Disordered" evidence="1">
    <location>
        <begin position="49"/>
        <end position="95"/>
    </location>
</feature>